<proteinExistence type="predicted"/>
<keyword evidence="2" id="KW-1185">Reference proteome</keyword>
<reference evidence="2" key="2">
    <citation type="submission" date="2015-01" db="EMBL/GenBank/DDBJ databases">
        <title>Evolutionary Origins and Diversification of the Mycorrhizal Mutualists.</title>
        <authorList>
            <consortium name="DOE Joint Genome Institute"/>
            <consortium name="Mycorrhizal Genomics Consortium"/>
            <person name="Kohler A."/>
            <person name="Kuo A."/>
            <person name="Nagy L.G."/>
            <person name="Floudas D."/>
            <person name="Copeland A."/>
            <person name="Barry K.W."/>
            <person name="Cichocki N."/>
            <person name="Veneault-Fourrey C."/>
            <person name="LaButti K."/>
            <person name="Lindquist E.A."/>
            <person name="Lipzen A."/>
            <person name="Lundell T."/>
            <person name="Morin E."/>
            <person name="Murat C."/>
            <person name="Riley R."/>
            <person name="Ohm R."/>
            <person name="Sun H."/>
            <person name="Tunlid A."/>
            <person name="Henrissat B."/>
            <person name="Grigoriev I.V."/>
            <person name="Hibbett D.S."/>
            <person name="Martin F."/>
        </authorList>
    </citation>
    <scope>NUCLEOTIDE SEQUENCE [LARGE SCALE GENOMIC DNA]</scope>
    <source>
        <strain evidence="2">Foug A</strain>
    </source>
</reference>
<dbReference type="Proteomes" id="UP000053989">
    <property type="component" value="Unassembled WGS sequence"/>
</dbReference>
<reference evidence="1 2" key="1">
    <citation type="submission" date="2014-04" db="EMBL/GenBank/DDBJ databases">
        <authorList>
            <consortium name="DOE Joint Genome Institute"/>
            <person name="Kuo A."/>
            <person name="Kohler A."/>
            <person name="Nagy L.G."/>
            <person name="Floudas D."/>
            <person name="Copeland A."/>
            <person name="Barry K.W."/>
            <person name="Cichocki N."/>
            <person name="Veneault-Fourrey C."/>
            <person name="LaButti K."/>
            <person name="Lindquist E.A."/>
            <person name="Lipzen A."/>
            <person name="Lundell T."/>
            <person name="Morin E."/>
            <person name="Murat C."/>
            <person name="Sun H."/>
            <person name="Tunlid A."/>
            <person name="Henrissat B."/>
            <person name="Grigoriev I.V."/>
            <person name="Hibbett D.S."/>
            <person name="Martin F."/>
            <person name="Nordberg H.P."/>
            <person name="Cantor M.N."/>
            <person name="Hua S.X."/>
        </authorList>
    </citation>
    <scope>NUCLEOTIDE SEQUENCE [LARGE SCALE GENOMIC DNA]</scope>
    <source>
        <strain evidence="1 2">Foug A</strain>
    </source>
</reference>
<feature type="non-terminal residue" evidence="1">
    <location>
        <position position="58"/>
    </location>
</feature>
<feature type="non-terminal residue" evidence="1">
    <location>
        <position position="1"/>
    </location>
</feature>
<dbReference type="EMBL" id="KN822099">
    <property type="protein sequence ID" value="KIM57559.1"/>
    <property type="molecule type" value="Genomic_DNA"/>
</dbReference>
<evidence type="ECO:0000313" key="2">
    <source>
        <dbReference type="Proteomes" id="UP000053989"/>
    </source>
</evidence>
<evidence type="ECO:0008006" key="3">
    <source>
        <dbReference type="Google" id="ProtNLM"/>
    </source>
</evidence>
<accession>A0A0C3DMV9</accession>
<dbReference type="AlphaFoldDB" id="A0A0C3DMV9"/>
<dbReference type="OrthoDB" id="2840473at2759"/>
<dbReference type="InParanoid" id="A0A0C3DMV9"/>
<dbReference type="Gene3D" id="3.60.10.10">
    <property type="entry name" value="Endonuclease/exonuclease/phosphatase"/>
    <property type="match status" value="1"/>
</dbReference>
<gene>
    <name evidence="1" type="ORF">SCLCIDRAFT_55971</name>
</gene>
<name>A0A0C3DMV9_9AGAM</name>
<dbReference type="HOGENOM" id="CLU_192419_1_0_1"/>
<sequence>TLSRMHIRQQNLNTSHSAQLTLLNGPISDEWDILALQEPALNTLGNTRASTHWRVVYP</sequence>
<organism evidence="1 2">
    <name type="scientific">Scleroderma citrinum Foug A</name>
    <dbReference type="NCBI Taxonomy" id="1036808"/>
    <lineage>
        <taxon>Eukaryota</taxon>
        <taxon>Fungi</taxon>
        <taxon>Dikarya</taxon>
        <taxon>Basidiomycota</taxon>
        <taxon>Agaricomycotina</taxon>
        <taxon>Agaricomycetes</taxon>
        <taxon>Agaricomycetidae</taxon>
        <taxon>Boletales</taxon>
        <taxon>Sclerodermatineae</taxon>
        <taxon>Sclerodermataceae</taxon>
        <taxon>Scleroderma</taxon>
    </lineage>
</organism>
<dbReference type="SUPFAM" id="SSF56219">
    <property type="entry name" value="DNase I-like"/>
    <property type="match status" value="1"/>
</dbReference>
<dbReference type="InterPro" id="IPR036691">
    <property type="entry name" value="Endo/exonu/phosph_ase_sf"/>
</dbReference>
<protein>
    <recommendedName>
        <fullName evidence="3">Endonuclease/exonuclease/phosphatase domain-containing protein</fullName>
    </recommendedName>
</protein>
<evidence type="ECO:0000313" key="1">
    <source>
        <dbReference type="EMBL" id="KIM57559.1"/>
    </source>
</evidence>